<feature type="domain" description="ABC transporter" evidence="12">
    <location>
        <begin position="36"/>
        <end position="277"/>
    </location>
</feature>
<keyword evidence="2" id="KW-0813">Transport</keyword>
<dbReference type="InterPro" id="IPR017871">
    <property type="entry name" value="ABC_transporter-like_CS"/>
</dbReference>
<keyword evidence="9" id="KW-0472">Membrane</keyword>
<evidence type="ECO:0000256" key="11">
    <source>
        <dbReference type="SAM" id="MobiDB-lite"/>
    </source>
</evidence>
<organism evidence="13 14">
    <name type="scientific">Nitrincola tibetensis</name>
    <dbReference type="NCBI Taxonomy" id="2219697"/>
    <lineage>
        <taxon>Bacteria</taxon>
        <taxon>Pseudomonadati</taxon>
        <taxon>Pseudomonadota</taxon>
        <taxon>Gammaproteobacteria</taxon>
        <taxon>Oceanospirillales</taxon>
        <taxon>Oceanospirillaceae</taxon>
        <taxon>Nitrincola</taxon>
    </lineage>
</organism>
<name>A0A364NLX5_9GAMM</name>
<comment type="subcellular location">
    <subcellularLocation>
        <location evidence="1">Cell inner membrane</location>
        <topology evidence="1">Peripheral membrane protein</topology>
    </subcellularLocation>
</comment>
<evidence type="ECO:0000256" key="10">
    <source>
        <dbReference type="ARBA" id="ARBA00054713"/>
    </source>
</evidence>
<evidence type="ECO:0000256" key="8">
    <source>
        <dbReference type="ARBA" id="ARBA00022967"/>
    </source>
</evidence>
<dbReference type="InterPro" id="IPR003593">
    <property type="entry name" value="AAA+_ATPase"/>
</dbReference>
<dbReference type="GO" id="GO:0035435">
    <property type="term" value="P:phosphate ion transmembrane transport"/>
    <property type="evidence" value="ECO:0007669"/>
    <property type="project" value="InterPro"/>
</dbReference>
<gene>
    <name evidence="13" type="ORF">DN062_09940</name>
</gene>
<dbReference type="PANTHER" id="PTHR43423">
    <property type="entry name" value="ABC TRANSPORTER I FAMILY MEMBER 17"/>
    <property type="match status" value="1"/>
</dbReference>
<evidence type="ECO:0000256" key="4">
    <source>
        <dbReference type="ARBA" id="ARBA00022519"/>
    </source>
</evidence>
<keyword evidence="6" id="KW-0547">Nucleotide-binding</keyword>
<evidence type="ECO:0000313" key="14">
    <source>
        <dbReference type="Proteomes" id="UP000250744"/>
    </source>
</evidence>
<dbReference type="Pfam" id="PF00005">
    <property type="entry name" value="ABC_tran"/>
    <property type="match status" value="1"/>
</dbReference>
<feature type="compositionally biased region" description="Polar residues" evidence="11">
    <location>
        <begin position="1"/>
        <end position="17"/>
    </location>
</feature>
<evidence type="ECO:0000256" key="6">
    <source>
        <dbReference type="ARBA" id="ARBA00022741"/>
    </source>
</evidence>
<dbReference type="EMBL" id="QKRX01000006">
    <property type="protein sequence ID" value="RAU18093.1"/>
    <property type="molecule type" value="Genomic_DNA"/>
</dbReference>
<dbReference type="InterPro" id="IPR005670">
    <property type="entry name" value="PstB-like"/>
</dbReference>
<dbReference type="PROSITE" id="PS50893">
    <property type="entry name" value="ABC_TRANSPORTER_2"/>
    <property type="match status" value="1"/>
</dbReference>
<dbReference type="SMART" id="SM00382">
    <property type="entry name" value="AAA"/>
    <property type="match status" value="1"/>
</dbReference>
<dbReference type="GO" id="GO:0005886">
    <property type="term" value="C:plasma membrane"/>
    <property type="evidence" value="ECO:0007669"/>
    <property type="project" value="UniProtKB-SubCell"/>
</dbReference>
<evidence type="ECO:0000256" key="1">
    <source>
        <dbReference type="ARBA" id="ARBA00004417"/>
    </source>
</evidence>
<dbReference type="InterPro" id="IPR003439">
    <property type="entry name" value="ABC_transporter-like_ATP-bd"/>
</dbReference>
<dbReference type="PROSITE" id="PS00211">
    <property type="entry name" value="ABC_TRANSPORTER_1"/>
    <property type="match status" value="1"/>
</dbReference>
<protein>
    <submittedName>
        <fullName evidence="13">Phosphate ABC transporter ATP-binding protein</fullName>
    </submittedName>
</protein>
<dbReference type="FunFam" id="3.40.50.300:FF:000132">
    <property type="entry name" value="Phosphate import ATP-binding protein PstB"/>
    <property type="match status" value="1"/>
</dbReference>
<keyword evidence="7 13" id="KW-0067">ATP-binding</keyword>
<accession>A0A364NLX5</accession>
<dbReference type="SUPFAM" id="SSF52540">
    <property type="entry name" value="P-loop containing nucleoside triphosphate hydrolases"/>
    <property type="match status" value="1"/>
</dbReference>
<dbReference type="Gene3D" id="3.40.50.300">
    <property type="entry name" value="P-loop containing nucleotide triphosphate hydrolases"/>
    <property type="match status" value="1"/>
</dbReference>
<feature type="region of interest" description="Disordered" evidence="11">
    <location>
        <begin position="1"/>
        <end position="24"/>
    </location>
</feature>
<dbReference type="GO" id="GO:0005524">
    <property type="term" value="F:ATP binding"/>
    <property type="evidence" value="ECO:0007669"/>
    <property type="project" value="UniProtKB-KW"/>
</dbReference>
<keyword evidence="3" id="KW-1003">Cell membrane</keyword>
<proteinExistence type="predicted"/>
<dbReference type="GO" id="GO:0005315">
    <property type="term" value="F:phosphate transmembrane transporter activity"/>
    <property type="evidence" value="ECO:0007669"/>
    <property type="project" value="InterPro"/>
</dbReference>
<dbReference type="OrthoDB" id="9802264at2"/>
<evidence type="ECO:0000313" key="13">
    <source>
        <dbReference type="EMBL" id="RAU18093.1"/>
    </source>
</evidence>
<evidence type="ECO:0000256" key="3">
    <source>
        <dbReference type="ARBA" id="ARBA00022475"/>
    </source>
</evidence>
<comment type="caution">
    <text evidence="13">The sequence shown here is derived from an EMBL/GenBank/DDBJ whole genome shotgun (WGS) entry which is preliminary data.</text>
</comment>
<evidence type="ECO:0000259" key="12">
    <source>
        <dbReference type="PROSITE" id="PS50893"/>
    </source>
</evidence>
<reference evidence="13 14" key="1">
    <citation type="submission" date="2018-06" db="EMBL/GenBank/DDBJ databases">
        <title>Nitrincola tibetense sp. nov., isolated from Lake XuguoCo on Tibetan Plateau.</title>
        <authorList>
            <person name="Xing P."/>
        </authorList>
    </citation>
    <scope>NUCLEOTIDE SEQUENCE [LARGE SCALE GENOMIC DNA]</scope>
    <source>
        <strain evidence="14">xg18</strain>
    </source>
</reference>
<dbReference type="AlphaFoldDB" id="A0A364NLX5"/>
<comment type="function">
    <text evidence="10">Part of the ABC transporter complex PstSACB involved in phosphate import. Responsible for energy coupling to the transport system.</text>
</comment>
<dbReference type="CDD" id="cd03260">
    <property type="entry name" value="ABC_PstB_phosphate_transporter"/>
    <property type="match status" value="1"/>
</dbReference>
<evidence type="ECO:0000256" key="7">
    <source>
        <dbReference type="ARBA" id="ARBA00022840"/>
    </source>
</evidence>
<keyword evidence="5" id="KW-0592">Phosphate transport</keyword>
<keyword evidence="4" id="KW-0997">Cell inner membrane</keyword>
<dbReference type="Proteomes" id="UP000250744">
    <property type="component" value="Unassembled WGS sequence"/>
</dbReference>
<dbReference type="InterPro" id="IPR027417">
    <property type="entry name" value="P-loop_NTPase"/>
</dbReference>
<dbReference type="GO" id="GO:0016887">
    <property type="term" value="F:ATP hydrolysis activity"/>
    <property type="evidence" value="ECO:0007669"/>
    <property type="project" value="InterPro"/>
</dbReference>
<dbReference type="PANTHER" id="PTHR43423:SF12">
    <property type="entry name" value="IRON EXPORT ATP-BINDING PROTEIN FETA-RELATED"/>
    <property type="match status" value="1"/>
</dbReference>
<evidence type="ECO:0000256" key="9">
    <source>
        <dbReference type="ARBA" id="ARBA00023136"/>
    </source>
</evidence>
<evidence type="ECO:0000256" key="5">
    <source>
        <dbReference type="ARBA" id="ARBA00022592"/>
    </source>
</evidence>
<keyword evidence="8" id="KW-1278">Translocase</keyword>
<sequence length="282" mass="31547">MNSQVNDTPSIAVSASQARGGAPREALRMQDEKIKIAVNNLNLYYGSDQALKNINLTIPEKRVTAFIGPSGCGKSTLLRCFNRMNDLVDICRIEGEIVLDGHNIYDRKVDVAELRRNVGMVFQKPNPFPKSIYENVAYGLRLQGVNSKRVLDEVVERSLRAAALWDEVKDRLEDNAFGMSGGQQQRLVIARAVAIEPEVILLDEPASALDPISTLKIEELINELKNEYTIVIVTHNMQQAARVSDYTAFMYMGDLIEFGDTDTLFTKPAKQQTEDYITGRYG</sequence>
<evidence type="ECO:0000256" key="2">
    <source>
        <dbReference type="ARBA" id="ARBA00022448"/>
    </source>
</evidence>
<keyword evidence="14" id="KW-1185">Reference proteome</keyword>
<dbReference type="RefSeq" id="WP_112159174.1">
    <property type="nucleotide sequence ID" value="NZ_QKRX01000006.1"/>
</dbReference>
<dbReference type="NCBIfam" id="TIGR00972">
    <property type="entry name" value="3a0107s01c2"/>
    <property type="match status" value="1"/>
</dbReference>